<evidence type="ECO:0000259" key="2">
    <source>
        <dbReference type="Pfam" id="PF13399"/>
    </source>
</evidence>
<proteinExistence type="predicted"/>
<dbReference type="Pfam" id="PF13399">
    <property type="entry name" value="LytR_C"/>
    <property type="match status" value="1"/>
</dbReference>
<evidence type="ECO:0000256" key="1">
    <source>
        <dbReference type="SAM" id="Phobius"/>
    </source>
</evidence>
<dbReference type="Proteomes" id="UP000550729">
    <property type="component" value="Unassembled WGS sequence"/>
</dbReference>
<dbReference type="InterPro" id="IPR027381">
    <property type="entry name" value="LytR/CpsA/Psr_C"/>
</dbReference>
<accession>A0A848KMP9</accession>
<feature type="domain" description="LytR/CpsA/Psr regulator C-terminal" evidence="2">
    <location>
        <begin position="107"/>
        <end position="197"/>
    </location>
</feature>
<keyword evidence="1" id="KW-1133">Transmembrane helix</keyword>
<gene>
    <name evidence="3" type="primary">cei</name>
    <name evidence="3" type="ORF">HH308_01800</name>
</gene>
<dbReference type="AlphaFoldDB" id="A0A848KMP9"/>
<evidence type="ECO:0000313" key="3">
    <source>
        <dbReference type="EMBL" id="NMN99945.1"/>
    </source>
</evidence>
<dbReference type="RefSeq" id="WP_170192422.1">
    <property type="nucleotide sequence ID" value="NZ_JABBNB010000001.1"/>
</dbReference>
<protein>
    <submittedName>
        <fullName evidence="3">Envelope integrity protein Cei</fullName>
    </submittedName>
</protein>
<sequence length="238" mass="24532">MVSNITHGRAADRRGRPYRRRVMVPALILVVVLALAAIVVWTVALTGGDKQSVAVDCNQPTAASASASASTSAAPKPAPAPTTAAKLTAASRDDMLTVTPAALSTFSVRVLNASTTRGAARTVSDDLIAQGFSPTPDSAYGDDPLYPNQDLDCVAQIRFGPAGKSSAAAVWLAIPCAQLVNDGRTGTSVDVALGLQYKTHEQSQDAQAALEALRSADPKDPKTGVDPSLVKAVHSAKC</sequence>
<comment type="caution">
    <text evidence="3">The sequence shown here is derived from an EMBL/GenBank/DDBJ whole genome shotgun (WGS) entry which is preliminary data.</text>
</comment>
<dbReference type="EMBL" id="JABBNB010000001">
    <property type="protein sequence ID" value="NMN99945.1"/>
    <property type="molecule type" value="Genomic_DNA"/>
</dbReference>
<evidence type="ECO:0000313" key="4">
    <source>
        <dbReference type="Proteomes" id="UP000550729"/>
    </source>
</evidence>
<dbReference type="NCBIfam" id="NF035953">
    <property type="entry name" value="integrity_Cei"/>
    <property type="match status" value="1"/>
</dbReference>
<organism evidence="3 4">
    <name type="scientific">Gordonia asplenii</name>
    <dbReference type="NCBI Taxonomy" id="2725283"/>
    <lineage>
        <taxon>Bacteria</taxon>
        <taxon>Bacillati</taxon>
        <taxon>Actinomycetota</taxon>
        <taxon>Actinomycetes</taxon>
        <taxon>Mycobacteriales</taxon>
        <taxon>Gordoniaceae</taxon>
        <taxon>Gordonia</taxon>
    </lineage>
</organism>
<keyword evidence="4" id="KW-1185">Reference proteome</keyword>
<feature type="transmembrane region" description="Helical" evidence="1">
    <location>
        <begin position="22"/>
        <end position="44"/>
    </location>
</feature>
<dbReference type="Gene3D" id="3.30.70.2390">
    <property type="match status" value="1"/>
</dbReference>
<keyword evidence="1" id="KW-0812">Transmembrane</keyword>
<name>A0A848KMP9_9ACTN</name>
<keyword evidence="1" id="KW-0472">Membrane</keyword>
<reference evidence="3 4" key="1">
    <citation type="submission" date="2020-04" db="EMBL/GenBank/DDBJ databases">
        <title>Gordonia sp. nov. TBRC 11910.</title>
        <authorList>
            <person name="Suriyachadkun C."/>
        </authorList>
    </citation>
    <scope>NUCLEOTIDE SEQUENCE [LARGE SCALE GENOMIC DNA]</scope>
    <source>
        <strain evidence="3 4">TBRC 11910</strain>
    </source>
</reference>